<evidence type="ECO:0000313" key="2">
    <source>
        <dbReference type="EMBL" id="SFU12395.1"/>
    </source>
</evidence>
<keyword evidence="1" id="KW-0732">Signal</keyword>
<keyword evidence="3" id="KW-1185">Reference proteome</keyword>
<dbReference type="Proteomes" id="UP000183371">
    <property type="component" value="Unassembled WGS sequence"/>
</dbReference>
<reference evidence="3" key="1">
    <citation type="submission" date="2016-10" db="EMBL/GenBank/DDBJ databases">
        <authorList>
            <person name="Varghese N."/>
            <person name="Submissions S."/>
        </authorList>
    </citation>
    <scope>NUCLEOTIDE SEQUENCE [LARGE SCALE GENOMIC DNA]</scope>
    <source>
        <strain evidence="3">DSM 17465</strain>
    </source>
</reference>
<sequence length="179" mass="20079">MCRLLGAVFALLVASGVSFASGLKDENLLVGMPEGYKVAFSQNKNGLLVSEMIPREQSLKTWKDMVTVQIHFSRRVPMKVLETQYTKVKSPICKQQDGRLLKKGRENGYEFGLFLTSCTTTPASKSETVLTKAILGNDSTYFVIKSWRSKVRKADIAKWSSYLSRVKVCDSRIEGRKCP</sequence>
<dbReference type="EMBL" id="FPBD01000009">
    <property type="protein sequence ID" value="SFU12395.1"/>
    <property type="molecule type" value="Genomic_DNA"/>
</dbReference>
<dbReference type="AlphaFoldDB" id="A0A1I7DLA4"/>
<feature type="chain" id="PRO_5010357956" description="CNP1-like family protein" evidence="1">
    <location>
        <begin position="21"/>
        <end position="179"/>
    </location>
</feature>
<feature type="signal peptide" evidence="1">
    <location>
        <begin position="1"/>
        <end position="20"/>
    </location>
</feature>
<dbReference type="RefSeq" id="WP_143111112.1">
    <property type="nucleotide sequence ID" value="NZ_FPBD01000009.1"/>
</dbReference>
<evidence type="ECO:0000313" key="3">
    <source>
        <dbReference type="Proteomes" id="UP000183371"/>
    </source>
</evidence>
<evidence type="ECO:0008006" key="4">
    <source>
        <dbReference type="Google" id="ProtNLM"/>
    </source>
</evidence>
<proteinExistence type="predicted"/>
<evidence type="ECO:0000256" key="1">
    <source>
        <dbReference type="SAM" id="SignalP"/>
    </source>
</evidence>
<gene>
    <name evidence="2" type="ORF">SAMN05444141_109100</name>
</gene>
<name>A0A1I7DLA4_9HYPH</name>
<protein>
    <recommendedName>
        <fullName evidence="4">CNP1-like family protein</fullName>
    </recommendedName>
</protein>
<accession>A0A1I7DLA4</accession>
<organism evidence="2 3">
    <name type="scientific">Pseudovibrio denitrificans</name>
    <dbReference type="NCBI Taxonomy" id="258256"/>
    <lineage>
        <taxon>Bacteria</taxon>
        <taxon>Pseudomonadati</taxon>
        <taxon>Pseudomonadota</taxon>
        <taxon>Alphaproteobacteria</taxon>
        <taxon>Hyphomicrobiales</taxon>
        <taxon>Stappiaceae</taxon>
        <taxon>Pseudovibrio</taxon>
    </lineage>
</organism>